<gene>
    <name evidence="1" type="ORF">C1H46_000339</name>
</gene>
<dbReference type="AlphaFoldDB" id="A0A540NSW1"/>
<protein>
    <submittedName>
        <fullName evidence="1">Uncharacterized protein</fullName>
    </submittedName>
</protein>
<accession>A0A540NSW1</accession>
<name>A0A540NSW1_MALBA</name>
<dbReference type="Proteomes" id="UP000315295">
    <property type="component" value="Unassembled WGS sequence"/>
</dbReference>
<evidence type="ECO:0000313" key="2">
    <source>
        <dbReference type="Proteomes" id="UP000315295"/>
    </source>
</evidence>
<reference evidence="1 2" key="1">
    <citation type="journal article" date="2019" name="G3 (Bethesda)">
        <title>Sequencing of a Wild Apple (Malus baccata) Genome Unravels the Differences Between Cultivated and Wild Apple Species Regarding Disease Resistance and Cold Tolerance.</title>
        <authorList>
            <person name="Chen X."/>
        </authorList>
    </citation>
    <scope>NUCLEOTIDE SEQUENCE [LARGE SCALE GENOMIC DNA]</scope>
    <source>
        <strain evidence="2">cv. Shandingzi</strain>
        <tissue evidence="1">Leaves</tissue>
    </source>
</reference>
<proteinExistence type="predicted"/>
<sequence length="120" mass="13721">MQTEAITTPSPFRLTSYHHLIFLCHLPPPQFSISLVLHLAPSTCHVFTPANIVRPRDLESHHRRRGDPRITNTRSPISILLLFIFSNPKNTGVELKPRRRELLFLYESDEAATTLNVGKL</sequence>
<comment type="caution">
    <text evidence="1">The sequence shown here is derived from an EMBL/GenBank/DDBJ whole genome shotgun (WGS) entry which is preliminary data.</text>
</comment>
<evidence type="ECO:0000313" key="1">
    <source>
        <dbReference type="EMBL" id="TQE14045.1"/>
    </source>
</evidence>
<keyword evidence="2" id="KW-1185">Reference proteome</keyword>
<organism evidence="1 2">
    <name type="scientific">Malus baccata</name>
    <name type="common">Siberian crab apple</name>
    <name type="synonym">Pyrus baccata</name>
    <dbReference type="NCBI Taxonomy" id="106549"/>
    <lineage>
        <taxon>Eukaryota</taxon>
        <taxon>Viridiplantae</taxon>
        <taxon>Streptophyta</taxon>
        <taxon>Embryophyta</taxon>
        <taxon>Tracheophyta</taxon>
        <taxon>Spermatophyta</taxon>
        <taxon>Magnoliopsida</taxon>
        <taxon>eudicotyledons</taxon>
        <taxon>Gunneridae</taxon>
        <taxon>Pentapetalae</taxon>
        <taxon>rosids</taxon>
        <taxon>fabids</taxon>
        <taxon>Rosales</taxon>
        <taxon>Rosaceae</taxon>
        <taxon>Amygdaloideae</taxon>
        <taxon>Maleae</taxon>
        <taxon>Malus</taxon>
    </lineage>
</organism>
<dbReference type="EMBL" id="VIEB01000006">
    <property type="protein sequence ID" value="TQE14045.1"/>
    <property type="molecule type" value="Genomic_DNA"/>
</dbReference>